<dbReference type="AlphaFoldDB" id="A0AA43RIN5"/>
<dbReference type="SUPFAM" id="SSF55874">
    <property type="entry name" value="ATPase domain of HSP90 chaperone/DNA topoisomerase II/histidine kinase"/>
    <property type="match status" value="1"/>
</dbReference>
<evidence type="ECO:0000313" key="2">
    <source>
        <dbReference type="Proteomes" id="UP001168575"/>
    </source>
</evidence>
<dbReference type="EMBL" id="JAUMVS010000109">
    <property type="protein sequence ID" value="MDO4842179.1"/>
    <property type="molecule type" value="Genomic_DNA"/>
</dbReference>
<proteinExistence type="predicted"/>
<sequence length="253" mass="28569">MKLSDGSVYSFTRYEANIEGRKYYELTASDMTSEYMLTQELREKQAHADSINRRLHDLNRSIGEAIKERELLQIKISIHDGFGKMLLLTKRALLVEGSVEQDELLRMWKRNTMLLSNVQGEQTQTPYTTTLRHAEELGVSVKISGGRLPNATELAELINEAITVHVTNVLRHARGSTAFIDVHTDENEYELRFTNDGAQTGNIREKGGLVNLRRMVESRGGTMEIRSGGHFEMILRLPTSKGDTNNGISRSDS</sequence>
<accession>A0AA43RIN5</accession>
<comment type="caution">
    <text evidence="1">The sequence shown here is derived from an EMBL/GenBank/DDBJ whole genome shotgun (WGS) entry which is preliminary data.</text>
</comment>
<dbReference type="InterPro" id="IPR036890">
    <property type="entry name" value="HATPase_C_sf"/>
</dbReference>
<dbReference type="Gene3D" id="3.30.565.10">
    <property type="entry name" value="Histidine kinase-like ATPase, C-terminal domain"/>
    <property type="match status" value="1"/>
</dbReference>
<keyword evidence="2" id="KW-1185">Reference proteome</keyword>
<organism evidence="1 2">
    <name type="scientific">Phoenicibacter congonensis</name>
    <dbReference type="NCBI Taxonomy" id="1944646"/>
    <lineage>
        <taxon>Bacteria</taxon>
        <taxon>Bacillati</taxon>
        <taxon>Actinomycetota</taxon>
        <taxon>Coriobacteriia</taxon>
        <taxon>Eggerthellales</taxon>
        <taxon>Eggerthellaceae</taxon>
        <taxon>Phoenicibacter</taxon>
    </lineage>
</organism>
<gene>
    <name evidence="1" type="ORF">Q3982_05830</name>
</gene>
<dbReference type="Proteomes" id="UP001168575">
    <property type="component" value="Unassembled WGS sequence"/>
</dbReference>
<name>A0AA43RIN5_9ACTN</name>
<dbReference type="CDD" id="cd16917">
    <property type="entry name" value="HATPase_UhpB-NarQ-NarX-like"/>
    <property type="match status" value="1"/>
</dbReference>
<evidence type="ECO:0000313" key="1">
    <source>
        <dbReference type="EMBL" id="MDO4842179.1"/>
    </source>
</evidence>
<reference evidence="1" key="1">
    <citation type="submission" date="2023-07" db="EMBL/GenBank/DDBJ databases">
        <title>Between Cages and Wild: Unraveling the Impact of Captivity on Animal Microbiomes and Antimicrobial Resistance.</title>
        <authorList>
            <person name="Schmartz G.P."/>
            <person name="Rehner J."/>
            <person name="Schuff M.J."/>
            <person name="Becker S.L."/>
            <person name="Kravczyk M."/>
            <person name="Gurevich A."/>
            <person name="Francke R."/>
            <person name="Mueller R."/>
            <person name="Keller V."/>
            <person name="Keller A."/>
        </authorList>
    </citation>
    <scope>NUCLEOTIDE SEQUENCE</scope>
    <source>
        <strain evidence="1">S12M_St_49</strain>
    </source>
</reference>
<protein>
    <submittedName>
        <fullName evidence="1">Uncharacterized protein</fullName>
    </submittedName>
</protein>